<proteinExistence type="predicted"/>
<sequence length="174" mass="19602">MAAFQDFTIGAIANMNNPDWIKRNAPVMLSTITNVRERIESYNSTIEFVYDMASVIYFHEDEDPHGYDLAEAKKKKAVWRRYPELYAFFLSMDLGRHVPLARLSQPDTLTSAAKSLGLMLTTLQSLSLDYDWHDTTSGTPSFIASQTVTLKEYATSLLYLLRNTSTTSAPTSGK</sequence>
<evidence type="ECO:0000313" key="1">
    <source>
        <dbReference type="EMBL" id="MPR36636.1"/>
    </source>
</evidence>
<evidence type="ECO:0000313" key="2">
    <source>
        <dbReference type="Proteomes" id="UP000479293"/>
    </source>
</evidence>
<keyword evidence="2" id="KW-1185">Reference proteome</keyword>
<dbReference type="EMBL" id="WHLY01000002">
    <property type="protein sequence ID" value="MPR36636.1"/>
    <property type="molecule type" value="Genomic_DNA"/>
</dbReference>
<dbReference type="Proteomes" id="UP000479293">
    <property type="component" value="Unassembled WGS sequence"/>
</dbReference>
<comment type="caution">
    <text evidence="1">The sequence shown here is derived from an EMBL/GenBank/DDBJ whole genome shotgun (WGS) entry which is preliminary data.</text>
</comment>
<reference evidence="1 2" key="1">
    <citation type="submission" date="2019-10" db="EMBL/GenBank/DDBJ databases">
        <title>Draft Genome Sequence of Cytophagaceae sp. SJW1-29.</title>
        <authorList>
            <person name="Choi A."/>
        </authorList>
    </citation>
    <scope>NUCLEOTIDE SEQUENCE [LARGE SCALE GENOMIC DNA]</scope>
    <source>
        <strain evidence="1 2">SJW1-29</strain>
    </source>
</reference>
<dbReference type="RefSeq" id="WP_152764722.1">
    <property type="nucleotide sequence ID" value="NZ_WHLY01000002.1"/>
</dbReference>
<name>A0A7C9BFR6_9BACT</name>
<accession>A0A7C9BFR6</accession>
<protein>
    <submittedName>
        <fullName evidence="1">Uncharacterized protein</fullName>
    </submittedName>
</protein>
<dbReference type="AlphaFoldDB" id="A0A7C9BFR6"/>
<gene>
    <name evidence="1" type="ORF">GBK04_25650</name>
</gene>
<organism evidence="1 2">
    <name type="scientific">Salmonirosea aquatica</name>
    <dbReference type="NCBI Taxonomy" id="2654236"/>
    <lineage>
        <taxon>Bacteria</taxon>
        <taxon>Pseudomonadati</taxon>
        <taxon>Bacteroidota</taxon>
        <taxon>Cytophagia</taxon>
        <taxon>Cytophagales</taxon>
        <taxon>Spirosomataceae</taxon>
        <taxon>Salmonirosea</taxon>
    </lineage>
</organism>